<comment type="caution">
    <text evidence="3">The sequence shown here is derived from an EMBL/GenBank/DDBJ whole genome shotgun (WGS) entry which is preliminary data.</text>
</comment>
<feature type="compositionally biased region" description="Basic residues" evidence="1">
    <location>
        <begin position="20"/>
        <end position="30"/>
    </location>
</feature>
<accession>A0A2A9PD37</accession>
<evidence type="ECO:0000313" key="4">
    <source>
        <dbReference type="Proteomes" id="UP000037136"/>
    </source>
</evidence>
<dbReference type="AlphaFoldDB" id="A0A2A9PD37"/>
<evidence type="ECO:0000256" key="1">
    <source>
        <dbReference type="SAM" id="MobiDB-lite"/>
    </source>
</evidence>
<gene>
    <name evidence="3" type="ORF">XA68_13169</name>
</gene>
<dbReference type="EMBL" id="LAZP02000252">
    <property type="protein sequence ID" value="PFH58822.1"/>
    <property type="molecule type" value="Genomic_DNA"/>
</dbReference>
<keyword evidence="2" id="KW-1133">Transmembrane helix</keyword>
<dbReference type="OrthoDB" id="3784821at2759"/>
<feature type="compositionally biased region" description="Pro residues" evidence="1">
    <location>
        <begin position="150"/>
        <end position="162"/>
    </location>
</feature>
<reference evidence="3 4" key="1">
    <citation type="journal article" date="2015" name="BMC Genomics">
        <title>Gene expression during zombie ant biting behavior reflects the complexity underlying fungal parasitic behavioral manipulation.</title>
        <authorList>
            <person name="de Bekker C."/>
            <person name="Ohm R.A."/>
            <person name="Loreto R.G."/>
            <person name="Sebastian A."/>
            <person name="Albert I."/>
            <person name="Merrow M."/>
            <person name="Brachmann A."/>
            <person name="Hughes D.P."/>
        </authorList>
    </citation>
    <scope>NUCLEOTIDE SEQUENCE [LARGE SCALE GENOMIC DNA]</scope>
    <source>
        <strain evidence="3 4">SC16a</strain>
    </source>
</reference>
<feature type="transmembrane region" description="Helical" evidence="2">
    <location>
        <begin position="121"/>
        <end position="140"/>
    </location>
</feature>
<name>A0A2A9PD37_OPHUN</name>
<keyword evidence="4" id="KW-1185">Reference proteome</keyword>
<keyword evidence="2" id="KW-0472">Membrane</keyword>
<organism evidence="3 4">
    <name type="scientific">Ophiocordyceps unilateralis</name>
    <name type="common">Zombie-ant fungus</name>
    <name type="synonym">Torrubia unilateralis</name>
    <dbReference type="NCBI Taxonomy" id="268505"/>
    <lineage>
        <taxon>Eukaryota</taxon>
        <taxon>Fungi</taxon>
        <taxon>Dikarya</taxon>
        <taxon>Ascomycota</taxon>
        <taxon>Pezizomycotina</taxon>
        <taxon>Sordariomycetes</taxon>
        <taxon>Hypocreomycetidae</taxon>
        <taxon>Hypocreales</taxon>
        <taxon>Ophiocordycipitaceae</taxon>
        <taxon>Ophiocordyceps</taxon>
    </lineage>
</organism>
<proteinExistence type="predicted"/>
<sequence length="169" mass="18892">MTAAAARSGKSRALLQPLAWRHRSQHHSSRRATPASRPSAPTAKLDTMLASRSKAQTPADGSGTDTAQGRAALRLAAAREATLHSARMSRFTELQIREMEAVEKQRQREDYQRRYNKAARWWLKIMVGLPVLVVSSWHLFDRLALGNHPPDLPWPPPPPGMPPHKKGEE</sequence>
<dbReference type="STRING" id="268505.A0A2A9PD37"/>
<evidence type="ECO:0000256" key="2">
    <source>
        <dbReference type="SAM" id="Phobius"/>
    </source>
</evidence>
<feature type="region of interest" description="Disordered" evidence="1">
    <location>
        <begin position="1"/>
        <end position="45"/>
    </location>
</feature>
<feature type="region of interest" description="Disordered" evidence="1">
    <location>
        <begin position="148"/>
        <end position="169"/>
    </location>
</feature>
<evidence type="ECO:0000313" key="3">
    <source>
        <dbReference type="EMBL" id="PFH58822.1"/>
    </source>
</evidence>
<dbReference type="Proteomes" id="UP000037136">
    <property type="component" value="Unassembled WGS sequence"/>
</dbReference>
<reference evidence="3 4" key="2">
    <citation type="journal article" date="2017" name="Sci. Rep.">
        <title>Ant-infecting Ophiocordyceps genomes reveal a high diversity of potential behavioral manipulation genes and a possible major role for enterotoxins.</title>
        <authorList>
            <person name="de Bekker C."/>
            <person name="Ohm R.A."/>
            <person name="Evans H.C."/>
            <person name="Brachmann A."/>
            <person name="Hughes D.P."/>
        </authorList>
    </citation>
    <scope>NUCLEOTIDE SEQUENCE [LARGE SCALE GENOMIC DNA]</scope>
    <source>
        <strain evidence="3 4">SC16a</strain>
    </source>
</reference>
<feature type="compositionally biased region" description="Low complexity" evidence="1">
    <location>
        <begin position="31"/>
        <end position="43"/>
    </location>
</feature>
<protein>
    <submittedName>
        <fullName evidence="3">Uncharacterized protein</fullName>
    </submittedName>
</protein>
<keyword evidence="2" id="KW-0812">Transmembrane</keyword>